<dbReference type="OrthoDB" id="9790826at2"/>
<dbReference type="EMBL" id="FLRB01000036">
    <property type="protein sequence ID" value="SBT22954.1"/>
    <property type="molecule type" value="Genomic_DNA"/>
</dbReference>
<sequence>MLTTRTLLERLANAPDTVTFQDTIDVIDNEYDFTPTSFKNGSQINQANENNGSCKIFSFAQLNDVSESSALHLFGDFFRQDVLNNPEGTDHQNIRQFMVNGWSGMHFESQALSKK</sequence>
<reference evidence="1 4" key="2">
    <citation type="submission" date="2016-06" db="EMBL/GenBank/DDBJ databases">
        <authorList>
            <person name="Kjaerup R.B."/>
            <person name="Dalgaard T.S."/>
            <person name="Juul-Madsen H.R."/>
        </authorList>
    </citation>
    <scope>NUCLEOTIDE SEQUENCE [LARGE SCALE GENOMIC DNA]</scope>
    <source>
        <strain evidence="1 4">CECT 5115</strain>
    </source>
</reference>
<dbReference type="Pfam" id="PF08888">
    <property type="entry name" value="HopJ"/>
    <property type="match status" value="1"/>
</dbReference>
<name>A0A1C3JWD8_9GAMM</name>
<dbReference type="EMBL" id="FLRA01000037">
    <property type="protein sequence ID" value="SBT19370.1"/>
    <property type="molecule type" value="Genomic_DNA"/>
</dbReference>
<dbReference type="RefSeq" id="WP_067038669.1">
    <property type="nucleotide sequence ID" value="NZ_FLRA01000037.1"/>
</dbReference>
<dbReference type="Proteomes" id="UP000092840">
    <property type="component" value="Unassembled WGS sequence"/>
</dbReference>
<dbReference type="InterPro" id="IPR038604">
    <property type="entry name" value="HopJ_sf"/>
</dbReference>
<dbReference type="Gene3D" id="3.20.160.10">
    <property type="entry name" value="vpa0580 domain like"/>
    <property type="match status" value="1"/>
</dbReference>
<evidence type="ECO:0000313" key="2">
    <source>
        <dbReference type="EMBL" id="SBT22954.1"/>
    </source>
</evidence>
<evidence type="ECO:0000313" key="4">
    <source>
        <dbReference type="Proteomes" id="UP000092871"/>
    </source>
</evidence>
<evidence type="ECO:0000313" key="1">
    <source>
        <dbReference type="EMBL" id="SBT19370.1"/>
    </source>
</evidence>
<organism evidence="1 4">
    <name type="scientific">Marinomonas gallaica</name>
    <dbReference type="NCBI Taxonomy" id="1806667"/>
    <lineage>
        <taxon>Bacteria</taxon>
        <taxon>Pseudomonadati</taxon>
        <taxon>Pseudomonadota</taxon>
        <taxon>Gammaproteobacteria</taxon>
        <taxon>Oceanospirillales</taxon>
        <taxon>Oceanospirillaceae</taxon>
        <taxon>Marinomonas</taxon>
    </lineage>
</organism>
<reference evidence="2 3" key="1">
    <citation type="submission" date="2016-06" db="EMBL/GenBank/DDBJ databases">
        <authorList>
            <person name="Rodrigo-Torres L."/>
            <person name="Arahal D.R."/>
        </authorList>
    </citation>
    <scope>NUCLEOTIDE SEQUENCE [LARGE SCALE GENOMIC DNA]</scope>
    <source>
        <strain evidence="2 3">CECT 5116</strain>
    </source>
</reference>
<keyword evidence="3" id="KW-1185">Reference proteome</keyword>
<dbReference type="Proteomes" id="UP000092871">
    <property type="component" value="Unassembled WGS sequence"/>
</dbReference>
<dbReference type="InterPro" id="IPR014984">
    <property type="entry name" value="HopJ"/>
</dbReference>
<protein>
    <submittedName>
        <fullName evidence="1">HopJ type III effector protein</fullName>
    </submittedName>
</protein>
<evidence type="ECO:0000313" key="3">
    <source>
        <dbReference type="Proteomes" id="UP000092840"/>
    </source>
</evidence>
<accession>A0A1C3JWD8</accession>
<gene>
    <name evidence="1" type="ORF">MGA5115_03534</name>
    <name evidence="2" type="ORF">MGA5116_03586</name>
</gene>
<proteinExistence type="predicted"/>
<dbReference type="AlphaFoldDB" id="A0A1C3JWD8"/>